<reference evidence="2" key="1">
    <citation type="journal article" date="2019" name="Environ. Microbiol.">
        <title>Fungal ecological strategies reflected in gene transcription - a case study of two litter decomposers.</title>
        <authorList>
            <person name="Barbi F."/>
            <person name="Kohler A."/>
            <person name="Barry K."/>
            <person name="Baskaran P."/>
            <person name="Daum C."/>
            <person name="Fauchery L."/>
            <person name="Ihrmark K."/>
            <person name="Kuo A."/>
            <person name="LaButti K."/>
            <person name="Lipzen A."/>
            <person name="Morin E."/>
            <person name="Grigoriev I.V."/>
            <person name="Henrissat B."/>
            <person name="Lindahl B."/>
            <person name="Martin F."/>
        </authorList>
    </citation>
    <scope>NUCLEOTIDE SEQUENCE</scope>
    <source>
        <strain evidence="2">JB14</strain>
    </source>
</reference>
<sequence length="87" mass="9571">MVFIAALKDVAFFIVNRDRKLFRDSALEVAIMALSFSVDLMNVVGFIAFMNIDKGVFSYNNSSPSCLLSSPHAVAKTLRKARELAGI</sequence>
<keyword evidence="1" id="KW-0472">Membrane</keyword>
<keyword evidence="1" id="KW-0812">Transmembrane</keyword>
<evidence type="ECO:0000256" key="1">
    <source>
        <dbReference type="SAM" id="Phobius"/>
    </source>
</evidence>
<protein>
    <submittedName>
        <fullName evidence="2">Uncharacterized protein</fullName>
    </submittedName>
</protein>
<evidence type="ECO:0000313" key="2">
    <source>
        <dbReference type="EMBL" id="KAE9393775.1"/>
    </source>
</evidence>
<evidence type="ECO:0000313" key="3">
    <source>
        <dbReference type="Proteomes" id="UP000799118"/>
    </source>
</evidence>
<dbReference type="AlphaFoldDB" id="A0A6A4H9C5"/>
<keyword evidence="3" id="KW-1185">Reference proteome</keyword>
<feature type="transmembrane region" description="Helical" evidence="1">
    <location>
        <begin position="29"/>
        <end position="52"/>
    </location>
</feature>
<accession>A0A6A4H9C5</accession>
<dbReference type="Proteomes" id="UP000799118">
    <property type="component" value="Unassembled WGS sequence"/>
</dbReference>
<dbReference type="EMBL" id="ML769564">
    <property type="protein sequence ID" value="KAE9393775.1"/>
    <property type="molecule type" value="Genomic_DNA"/>
</dbReference>
<keyword evidence="1" id="KW-1133">Transmembrane helix</keyword>
<proteinExistence type="predicted"/>
<gene>
    <name evidence="2" type="ORF">BT96DRAFT_999139</name>
</gene>
<name>A0A6A4H9C5_9AGAR</name>
<organism evidence="2 3">
    <name type="scientific">Gymnopus androsaceus JB14</name>
    <dbReference type="NCBI Taxonomy" id="1447944"/>
    <lineage>
        <taxon>Eukaryota</taxon>
        <taxon>Fungi</taxon>
        <taxon>Dikarya</taxon>
        <taxon>Basidiomycota</taxon>
        <taxon>Agaricomycotina</taxon>
        <taxon>Agaricomycetes</taxon>
        <taxon>Agaricomycetidae</taxon>
        <taxon>Agaricales</taxon>
        <taxon>Marasmiineae</taxon>
        <taxon>Omphalotaceae</taxon>
        <taxon>Gymnopus</taxon>
    </lineage>
</organism>